<reference evidence="2" key="1">
    <citation type="submission" date="2020-11" db="EMBL/GenBank/DDBJ databases">
        <authorList>
            <person name="Tran Van P."/>
        </authorList>
    </citation>
    <scope>NUCLEOTIDE SEQUENCE</scope>
</reference>
<evidence type="ECO:0000256" key="1">
    <source>
        <dbReference type="SAM" id="MobiDB-lite"/>
    </source>
</evidence>
<keyword evidence="3" id="KW-1185">Reference proteome</keyword>
<dbReference type="AlphaFoldDB" id="A0A7R9LI08"/>
<evidence type="ECO:0000313" key="3">
    <source>
        <dbReference type="Proteomes" id="UP000728032"/>
    </source>
</evidence>
<feature type="compositionally biased region" description="Low complexity" evidence="1">
    <location>
        <begin position="62"/>
        <end position="79"/>
    </location>
</feature>
<dbReference type="Proteomes" id="UP000728032">
    <property type="component" value="Unassembled WGS sequence"/>
</dbReference>
<sequence>MVTAFHILLYLSVKSEPSLPPQYKRLPHCPVAQGSRKGITTEIDNILAENRLGSEGIECWKSSSQPPRQRSQRVSSLEG</sequence>
<accession>A0A7R9LI08</accession>
<gene>
    <name evidence="2" type="ORF">ONB1V03_LOCUS3421</name>
</gene>
<dbReference type="EMBL" id="OC915825">
    <property type="protein sequence ID" value="CAD7642109.1"/>
    <property type="molecule type" value="Genomic_DNA"/>
</dbReference>
<name>A0A7R9LI08_9ACAR</name>
<evidence type="ECO:0000313" key="2">
    <source>
        <dbReference type="EMBL" id="CAD7642109.1"/>
    </source>
</evidence>
<dbReference type="EMBL" id="CAJPVJ010001000">
    <property type="protein sequence ID" value="CAG2163857.1"/>
    <property type="molecule type" value="Genomic_DNA"/>
</dbReference>
<protein>
    <submittedName>
        <fullName evidence="2">Uncharacterized protein</fullName>
    </submittedName>
</protein>
<organism evidence="2">
    <name type="scientific">Oppiella nova</name>
    <dbReference type="NCBI Taxonomy" id="334625"/>
    <lineage>
        <taxon>Eukaryota</taxon>
        <taxon>Metazoa</taxon>
        <taxon>Ecdysozoa</taxon>
        <taxon>Arthropoda</taxon>
        <taxon>Chelicerata</taxon>
        <taxon>Arachnida</taxon>
        <taxon>Acari</taxon>
        <taxon>Acariformes</taxon>
        <taxon>Sarcoptiformes</taxon>
        <taxon>Oribatida</taxon>
        <taxon>Brachypylina</taxon>
        <taxon>Oppioidea</taxon>
        <taxon>Oppiidae</taxon>
        <taxon>Oppiella</taxon>
    </lineage>
</organism>
<feature type="region of interest" description="Disordered" evidence="1">
    <location>
        <begin position="58"/>
        <end position="79"/>
    </location>
</feature>
<proteinExistence type="predicted"/>